<evidence type="ECO:0000256" key="1">
    <source>
        <dbReference type="ARBA" id="ARBA00010982"/>
    </source>
</evidence>
<dbReference type="PROSITE" id="PS00737">
    <property type="entry name" value="THIOLASE_2"/>
    <property type="match status" value="1"/>
</dbReference>
<dbReference type="InterPro" id="IPR020610">
    <property type="entry name" value="Thiolase_AS"/>
</dbReference>
<dbReference type="Pfam" id="PF02803">
    <property type="entry name" value="Thiolase_C"/>
    <property type="match status" value="1"/>
</dbReference>
<evidence type="ECO:0000313" key="12">
    <source>
        <dbReference type="Proteomes" id="UP000247696"/>
    </source>
</evidence>
<evidence type="ECO:0000259" key="10">
    <source>
        <dbReference type="Pfam" id="PF02803"/>
    </source>
</evidence>
<dbReference type="EMBL" id="CP024988">
    <property type="protein sequence ID" value="AWT25656.1"/>
    <property type="molecule type" value="Genomic_DNA"/>
</dbReference>
<dbReference type="Proteomes" id="UP000247696">
    <property type="component" value="Chromosome"/>
</dbReference>
<gene>
    <name evidence="11" type="ORF">Csp1_08480</name>
</gene>
<dbReference type="Pfam" id="PF00108">
    <property type="entry name" value="Thiolase_N"/>
    <property type="match status" value="1"/>
</dbReference>
<dbReference type="PROSITE" id="PS00099">
    <property type="entry name" value="THIOLASE_3"/>
    <property type="match status" value="1"/>
</dbReference>
<dbReference type="InterPro" id="IPR020617">
    <property type="entry name" value="Thiolase_C"/>
</dbReference>
<evidence type="ECO:0000259" key="9">
    <source>
        <dbReference type="Pfam" id="PF00108"/>
    </source>
</evidence>
<dbReference type="SUPFAM" id="SSF53901">
    <property type="entry name" value="Thiolase-like"/>
    <property type="match status" value="2"/>
</dbReference>
<dbReference type="InterPro" id="IPR020616">
    <property type="entry name" value="Thiolase_N"/>
</dbReference>
<feature type="active site" description="Proton acceptor" evidence="7">
    <location>
        <position position="396"/>
    </location>
</feature>
<evidence type="ECO:0000256" key="3">
    <source>
        <dbReference type="ARBA" id="ARBA00022679"/>
    </source>
</evidence>
<reference evidence="12" key="1">
    <citation type="submission" date="2017-11" db="EMBL/GenBank/DDBJ databases">
        <title>Otitis media/interna in a cat caused by the recently described species Corynebacterium provencense.</title>
        <authorList>
            <person name="Kittl S."/>
            <person name="Brodard I."/>
            <person name="Rychener L."/>
            <person name="Jores J."/>
            <person name="Roosje P."/>
            <person name="Gobeli Brawand S."/>
        </authorList>
    </citation>
    <scope>NUCLEOTIDE SEQUENCE [LARGE SCALE GENOMIC DNA]</scope>
    <source>
        <strain evidence="12">17KM38</strain>
    </source>
</reference>
<organism evidence="11 12">
    <name type="scientific">Corynebacterium provencense</name>
    <dbReference type="NCBI Taxonomy" id="1737425"/>
    <lineage>
        <taxon>Bacteria</taxon>
        <taxon>Bacillati</taxon>
        <taxon>Actinomycetota</taxon>
        <taxon>Actinomycetes</taxon>
        <taxon>Mycobacteriales</taxon>
        <taxon>Corynebacteriaceae</taxon>
        <taxon>Corynebacterium</taxon>
    </lineage>
</organism>
<dbReference type="AlphaFoldDB" id="A0A2Z3YN15"/>
<dbReference type="PANTHER" id="PTHR18919:SF107">
    <property type="entry name" value="ACETYL-COA ACETYLTRANSFERASE, CYTOSOLIC"/>
    <property type="match status" value="1"/>
</dbReference>
<accession>A0A2Z3YN15</accession>
<evidence type="ECO:0000256" key="6">
    <source>
        <dbReference type="ARBA" id="ARBA00040529"/>
    </source>
</evidence>
<sequence>MSSNPAQNRVPTPVPTPAPDDIVIVGAARTAQGKILGALATKSAVDLGAAAIVGALHRAGLDGGDIDYVFMGQVVQAGAGQNPARQAAVAAGLPMQTPAVTVNKVCLSGLDAVISASRMLRVGDARIVVAGGQESMSGAPHVAAGVRAGVKFGSLALQDALERDGLTDPVHGTAMGLETEEGNATRGITREEQDHVAALSHQRAEAARADGTFADEIVPVEVTSRRTTVSVDTDEGIRPGTTEEGLAGLRPAFRADGTVTAASSSQISDGAAALVLTTRAHAEELGLPVLAALGAYGETAGPDTFLHSQPSQAVTSALTRAGWTVDDLDFLEINEAFAAVVVQSLRDLDYPLDRTNIHGGGLSLGHPIGASGARLVVTAAHELLRRGTGRAAVSLCGGGGQGDALLLWR</sequence>
<keyword evidence="12" id="KW-1185">Reference proteome</keyword>
<keyword evidence="4 8" id="KW-0012">Acyltransferase</keyword>
<dbReference type="PANTHER" id="PTHR18919">
    <property type="entry name" value="ACETYL-COA C-ACYLTRANSFERASE"/>
    <property type="match status" value="1"/>
</dbReference>
<evidence type="ECO:0000256" key="7">
    <source>
        <dbReference type="PIRSR" id="PIRSR000429-1"/>
    </source>
</evidence>
<evidence type="ECO:0000256" key="4">
    <source>
        <dbReference type="ARBA" id="ARBA00023315"/>
    </source>
</evidence>
<dbReference type="InterPro" id="IPR020615">
    <property type="entry name" value="Thiolase_acyl_enz_int_AS"/>
</dbReference>
<dbReference type="InterPro" id="IPR002155">
    <property type="entry name" value="Thiolase"/>
</dbReference>
<feature type="domain" description="Thiolase C-terminal" evidence="10">
    <location>
        <begin position="288"/>
        <end position="407"/>
    </location>
</feature>
<feature type="active site" description="Acyl-thioester intermediate" evidence="7">
    <location>
        <position position="106"/>
    </location>
</feature>
<dbReference type="KEGG" id="cpre:Csp1_08480"/>
<dbReference type="Gene3D" id="3.40.47.10">
    <property type="match status" value="2"/>
</dbReference>
<feature type="domain" description="Thiolase N-terminal" evidence="9">
    <location>
        <begin position="22"/>
        <end position="279"/>
    </location>
</feature>
<dbReference type="InterPro" id="IPR016039">
    <property type="entry name" value="Thiolase-like"/>
</dbReference>
<comment type="similarity">
    <text evidence="1 8">Belongs to the thiolase-like superfamily. Thiolase family.</text>
</comment>
<evidence type="ECO:0000256" key="2">
    <source>
        <dbReference type="ARBA" id="ARBA00012705"/>
    </source>
</evidence>
<feature type="active site" description="Proton acceptor" evidence="7">
    <location>
        <position position="366"/>
    </location>
</feature>
<evidence type="ECO:0000313" key="11">
    <source>
        <dbReference type="EMBL" id="AWT25656.1"/>
    </source>
</evidence>
<dbReference type="PIRSF" id="PIRSF000429">
    <property type="entry name" value="Ac-CoA_Ac_transf"/>
    <property type="match status" value="1"/>
</dbReference>
<dbReference type="STRING" id="1737425.GCA_900049755_00443"/>
<evidence type="ECO:0000256" key="5">
    <source>
        <dbReference type="ARBA" id="ARBA00030755"/>
    </source>
</evidence>
<dbReference type="GO" id="GO:0003985">
    <property type="term" value="F:acetyl-CoA C-acetyltransferase activity"/>
    <property type="evidence" value="ECO:0007669"/>
    <property type="project" value="UniProtKB-EC"/>
</dbReference>
<dbReference type="RefSeq" id="WP_174217094.1">
    <property type="nucleotide sequence ID" value="NZ_CP024988.1"/>
</dbReference>
<dbReference type="CDD" id="cd00751">
    <property type="entry name" value="thiolase"/>
    <property type="match status" value="1"/>
</dbReference>
<protein>
    <recommendedName>
        <fullName evidence="6">Probable acetyl-CoA acetyltransferase</fullName>
        <ecNumber evidence="2">2.3.1.9</ecNumber>
    </recommendedName>
    <alternativeName>
        <fullName evidence="5">Acetoacetyl-CoA thiolase</fullName>
    </alternativeName>
</protein>
<dbReference type="PROSITE" id="PS00098">
    <property type="entry name" value="THIOLASE_1"/>
    <property type="match status" value="1"/>
</dbReference>
<keyword evidence="3 8" id="KW-0808">Transferase</keyword>
<name>A0A2Z3YN15_9CORY</name>
<proteinExistence type="inferred from homology"/>
<evidence type="ECO:0000256" key="8">
    <source>
        <dbReference type="RuleBase" id="RU003557"/>
    </source>
</evidence>
<dbReference type="InterPro" id="IPR020613">
    <property type="entry name" value="Thiolase_CS"/>
</dbReference>
<dbReference type="NCBIfam" id="TIGR01930">
    <property type="entry name" value="AcCoA-C-Actrans"/>
    <property type="match status" value="1"/>
</dbReference>
<dbReference type="EC" id="2.3.1.9" evidence="2"/>